<dbReference type="Pfam" id="PF02481">
    <property type="entry name" value="DNA_processg_A"/>
    <property type="match status" value="1"/>
</dbReference>
<comment type="caution">
    <text evidence="3">The sequence shown here is derived from an EMBL/GenBank/DDBJ whole genome shotgun (WGS) entry which is preliminary data.</text>
</comment>
<dbReference type="PANTHER" id="PTHR43022">
    <property type="entry name" value="PROTEIN SMF"/>
    <property type="match status" value="1"/>
</dbReference>
<dbReference type="InterPro" id="IPR003488">
    <property type="entry name" value="DprA"/>
</dbReference>
<feature type="domain" description="Smf/DprA SLOG" evidence="2">
    <location>
        <begin position="75"/>
        <end position="280"/>
    </location>
</feature>
<dbReference type="Proteomes" id="UP000553016">
    <property type="component" value="Unassembled WGS sequence"/>
</dbReference>
<evidence type="ECO:0000259" key="2">
    <source>
        <dbReference type="Pfam" id="PF02481"/>
    </source>
</evidence>
<organism evidence="3 4">
    <name type="scientific">Listeria booriae</name>
    <dbReference type="NCBI Taxonomy" id="1552123"/>
    <lineage>
        <taxon>Bacteria</taxon>
        <taxon>Bacillati</taxon>
        <taxon>Bacillota</taxon>
        <taxon>Bacilli</taxon>
        <taxon>Bacillales</taxon>
        <taxon>Listeriaceae</taxon>
        <taxon>Listeria</taxon>
    </lineage>
</organism>
<gene>
    <name evidence="3" type="primary">dprA</name>
    <name evidence="3" type="ORF">HCB35_15750</name>
</gene>
<sequence length="295" mass="33532">MRDWLLHMKYCPSLSIKQLGQLCKEVGSEVKEWSADEIAIYLGMKDSQHERFKREFQTFNLEVALDELTQHNIDFITYNDEDYPRLLFQLYDPPVLLFLKGKRSLLSEEKLAIVGTRKMTNYGKQVLRRLIPPLCKVPYTIVSGLALGVDAEAHRETLSASGNTIAVIGSGLLQFYPIENKRLFEQIVRNGLVISEYAPNVTARKWHFPERNRLISGLSLGTVIVQAEKRSGSLITADASLNQNREVFAVPGDILHACSEGTNKLIQEGAKLVMDASDINRRNRLNRINFYFLSD</sequence>
<evidence type="ECO:0000313" key="3">
    <source>
        <dbReference type="EMBL" id="MBC2241930.1"/>
    </source>
</evidence>
<dbReference type="NCBIfam" id="TIGR00732">
    <property type="entry name" value="dprA"/>
    <property type="match status" value="1"/>
</dbReference>
<evidence type="ECO:0000256" key="1">
    <source>
        <dbReference type="ARBA" id="ARBA00006525"/>
    </source>
</evidence>
<dbReference type="InterPro" id="IPR057666">
    <property type="entry name" value="DrpA_SLOG"/>
</dbReference>
<dbReference type="PANTHER" id="PTHR43022:SF1">
    <property type="entry name" value="PROTEIN SMF"/>
    <property type="match status" value="1"/>
</dbReference>
<dbReference type="AlphaFoldDB" id="A0A842ES90"/>
<dbReference type="GO" id="GO:0009294">
    <property type="term" value="P:DNA-mediated transformation"/>
    <property type="evidence" value="ECO:0007669"/>
    <property type="project" value="InterPro"/>
</dbReference>
<dbReference type="SUPFAM" id="SSF102405">
    <property type="entry name" value="MCP/YpsA-like"/>
    <property type="match status" value="1"/>
</dbReference>
<proteinExistence type="inferred from homology"/>
<name>A0A842ES90_9LIST</name>
<comment type="similarity">
    <text evidence="1">Belongs to the DprA/Smf family.</text>
</comment>
<evidence type="ECO:0000313" key="4">
    <source>
        <dbReference type="Proteomes" id="UP000553016"/>
    </source>
</evidence>
<protein>
    <submittedName>
        <fullName evidence="3">DNA-protecting protein DprA</fullName>
    </submittedName>
</protein>
<accession>A0A842ES90</accession>
<dbReference type="RefSeq" id="WP_185541654.1">
    <property type="nucleotide sequence ID" value="NZ_JAARZA010000008.1"/>
</dbReference>
<dbReference type="Gene3D" id="3.40.50.450">
    <property type="match status" value="1"/>
</dbReference>
<reference evidence="3 4" key="1">
    <citation type="submission" date="2020-03" db="EMBL/GenBank/DDBJ databases">
        <title>Soil Listeria distribution.</title>
        <authorList>
            <person name="Liao J."/>
            <person name="Wiedmann M."/>
        </authorList>
    </citation>
    <scope>NUCLEOTIDE SEQUENCE [LARGE SCALE GENOMIC DNA]</scope>
    <source>
        <strain evidence="3 4">FSL L7-0149</strain>
    </source>
</reference>
<dbReference type="EMBL" id="JAARZA010000008">
    <property type="protein sequence ID" value="MBC2241930.1"/>
    <property type="molecule type" value="Genomic_DNA"/>
</dbReference>